<proteinExistence type="inferred from homology"/>
<accession>A0A8E2EV28</accession>
<dbReference type="OrthoDB" id="408373at2759"/>
<evidence type="ECO:0000256" key="2">
    <source>
        <dbReference type="ARBA" id="ARBA00038334"/>
    </source>
</evidence>
<sequence length="339" mass="38297">MATTPIDPVLDPRVVHRTALLNGHTYHYLLGAPADGRFNATIFLIHGWPDLSMGWRYQIPFLIEMRFRVVAPDLMGFGGTDAPRVPPNPINLYGYKRAADDIAELARQLGAPKIVLGGHDWGGFVVWRTAQWHPELVTHVFSVCTPYTEPHEHYHSTEDLVKGPLPQFGYQLHLAGPDVEAALRTEEQIRLFLNGIYGGKGPNGERAFDPVKGVLLDNLPKLGKGRLLSDKELDYYVKQYSRNGMHGTLNWYRARKANWEEDLELINRKTISIPTLFVQANYDSVLQPSMARGMEKYLTNLSKGEVNANHWALTQKPAEVNRIVKGWLERMGFGMKSSL</sequence>
<dbReference type="Proteomes" id="UP000250140">
    <property type="component" value="Unassembled WGS sequence"/>
</dbReference>
<name>A0A8E2EV28_9PEZI</name>
<protein>
    <submittedName>
        <fullName evidence="4">Alpha/beta-hydrolase</fullName>
    </submittedName>
</protein>
<dbReference type="Gene3D" id="3.40.50.1820">
    <property type="entry name" value="alpha/beta hydrolase"/>
    <property type="match status" value="1"/>
</dbReference>
<dbReference type="GO" id="GO:0016787">
    <property type="term" value="F:hydrolase activity"/>
    <property type="evidence" value="ECO:0007669"/>
    <property type="project" value="UniProtKB-KW"/>
</dbReference>
<dbReference type="AlphaFoldDB" id="A0A8E2EV28"/>
<dbReference type="PRINTS" id="PR00412">
    <property type="entry name" value="EPOXHYDRLASE"/>
</dbReference>
<feature type="domain" description="AB hydrolase-1" evidence="3">
    <location>
        <begin position="41"/>
        <end position="316"/>
    </location>
</feature>
<keyword evidence="5" id="KW-1185">Reference proteome</keyword>
<dbReference type="InterPro" id="IPR000073">
    <property type="entry name" value="AB_hydrolase_1"/>
</dbReference>
<evidence type="ECO:0000313" key="4">
    <source>
        <dbReference type="EMBL" id="OCL05190.1"/>
    </source>
</evidence>
<dbReference type="Pfam" id="PF00561">
    <property type="entry name" value="Abhydrolase_1"/>
    <property type="match status" value="1"/>
</dbReference>
<evidence type="ECO:0000313" key="5">
    <source>
        <dbReference type="Proteomes" id="UP000250140"/>
    </source>
</evidence>
<dbReference type="EMBL" id="KV750353">
    <property type="protein sequence ID" value="OCL05190.1"/>
    <property type="molecule type" value="Genomic_DNA"/>
</dbReference>
<dbReference type="InterPro" id="IPR029058">
    <property type="entry name" value="AB_hydrolase_fold"/>
</dbReference>
<reference evidence="4 5" key="1">
    <citation type="journal article" date="2016" name="Nat. Commun.">
        <title>Ectomycorrhizal ecology is imprinted in the genome of the dominant symbiotic fungus Cenococcum geophilum.</title>
        <authorList>
            <consortium name="DOE Joint Genome Institute"/>
            <person name="Peter M."/>
            <person name="Kohler A."/>
            <person name="Ohm R.A."/>
            <person name="Kuo A."/>
            <person name="Krutzmann J."/>
            <person name="Morin E."/>
            <person name="Arend M."/>
            <person name="Barry K.W."/>
            <person name="Binder M."/>
            <person name="Choi C."/>
            <person name="Clum A."/>
            <person name="Copeland A."/>
            <person name="Grisel N."/>
            <person name="Haridas S."/>
            <person name="Kipfer T."/>
            <person name="LaButti K."/>
            <person name="Lindquist E."/>
            <person name="Lipzen A."/>
            <person name="Maire R."/>
            <person name="Meier B."/>
            <person name="Mihaltcheva S."/>
            <person name="Molinier V."/>
            <person name="Murat C."/>
            <person name="Poggeler S."/>
            <person name="Quandt C.A."/>
            <person name="Sperisen C."/>
            <person name="Tritt A."/>
            <person name="Tisserant E."/>
            <person name="Crous P.W."/>
            <person name="Henrissat B."/>
            <person name="Nehls U."/>
            <person name="Egli S."/>
            <person name="Spatafora J.W."/>
            <person name="Grigoriev I.V."/>
            <person name="Martin F.M."/>
        </authorList>
    </citation>
    <scope>NUCLEOTIDE SEQUENCE [LARGE SCALE GENOMIC DNA]</scope>
    <source>
        <strain evidence="4 5">CBS 207.34</strain>
    </source>
</reference>
<dbReference type="SUPFAM" id="SSF53474">
    <property type="entry name" value="alpha/beta-Hydrolases"/>
    <property type="match status" value="1"/>
</dbReference>
<evidence type="ECO:0000259" key="3">
    <source>
        <dbReference type="Pfam" id="PF00561"/>
    </source>
</evidence>
<dbReference type="PANTHER" id="PTHR43329">
    <property type="entry name" value="EPOXIDE HYDROLASE"/>
    <property type="match status" value="1"/>
</dbReference>
<evidence type="ECO:0000256" key="1">
    <source>
        <dbReference type="ARBA" id="ARBA00022801"/>
    </source>
</evidence>
<gene>
    <name evidence="4" type="ORF">AOQ84DRAFT_414095</name>
</gene>
<comment type="similarity">
    <text evidence="2">Belongs to the AB hydrolase superfamily. Epoxide hydrolase family.</text>
</comment>
<organism evidence="4 5">
    <name type="scientific">Glonium stellatum</name>
    <dbReference type="NCBI Taxonomy" id="574774"/>
    <lineage>
        <taxon>Eukaryota</taxon>
        <taxon>Fungi</taxon>
        <taxon>Dikarya</taxon>
        <taxon>Ascomycota</taxon>
        <taxon>Pezizomycotina</taxon>
        <taxon>Dothideomycetes</taxon>
        <taxon>Pleosporomycetidae</taxon>
        <taxon>Gloniales</taxon>
        <taxon>Gloniaceae</taxon>
        <taxon>Glonium</taxon>
    </lineage>
</organism>
<dbReference type="InterPro" id="IPR000639">
    <property type="entry name" value="Epox_hydrolase-like"/>
</dbReference>
<keyword evidence="1 4" id="KW-0378">Hydrolase</keyword>